<dbReference type="GO" id="GO:0045087">
    <property type="term" value="P:innate immune response"/>
    <property type="evidence" value="ECO:0007669"/>
    <property type="project" value="UniProtKB-KW"/>
</dbReference>
<dbReference type="InterPro" id="IPR001841">
    <property type="entry name" value="Znf_RING"/>
</dbReference>
<name>A0AAD8ZPW2_9TELE</name>
<evidence type="ECO:0000256" key="6">
    <source>
        <dbReference type="ARBA" id="ARBA00022679"/>
    </source>
</evidence>
<dbReference type="GO" id="GO:0003676">
    <property type="term" value="F:nucleic acid binding"/>
    <property type="evidence" value="ECO:0007669"/>
    <property type="project" value="InterPro"/>
</dbReference>
<dbReference type="Gene3D" id="3.40.50.300">
    <property type="entry name" value="P-loop containing nucleotide triphosphate hydrolases"/>
    <property type="match status" value="1"/>
</dbReference>
<dbReference type="InterPro" id="IPR058746">
    <property type="entry name" value="Znf_RING-type_Topors"/>
</dbReference>
<evidence type="ECO:0000256" key="22">
    <source>
        <dbReference type="SAM" id="MobiDB-lite"/>
    </source>
</evidence>
<dbReference type="GO" id="GO:0008270">
    <property type="term" value="F:zinc ion binding"/>
    <property type="evidence" value="ECO:0007669"/>
    <property type="project" value="UniProtKB-KW"/>
</dbReference>
<evidence type="ECO:0000256" key="20">
    <source>
        <dbReference type="ARBA" id="ARBA00082108"/>
    </source>
</evidence>
<evidence type="ECO:0000313" key="25">
    <source>
        <dbReference type="EMBL" id="KAK1803278.1"/>
    </source>
</evidence>
<keyword evidence="12" id="KW-0391">Immunity</keyword>
<evidence type="ECO:0000256" key="2">
    <source>
        <dbReference type="ARBA" id="ARBA00012483"/>
    </source>
</evidence>
<dbReference type="FunFam" id="3.30.40.10:FF:000136">
    <property type="entry name" value="E3 ubiquitin-protein ligase Topors"/>
    <property type="match status" value="1"/>
</dbReference>
<feature type="compositionally biased region" description="Basic residues" evidence="22">
    <location>
        <begin position="750"/>
        <end position="760"/>
    </location>
</feature>
<dbReference type="SMART" id="SM00487">
    <property type="entry name" value="DEXDc"/>
    <property type="match status" value="1"/>
</dbReference>
<comment type="catalytic activity">
    <reaction evidence="1">
        <text>S-ubiquitinyl-[E2 ubiquitin-conjugating enzyme]-L-cysteine + [acceptor protein]-L-lysine = [E2 ubiquitin-conjugating enzyme]-L-cysteine + N(6)-ubiquitinyl-[acceptor protein]-L-lysine.</text>
        <dbReference type="EC" id="2.3.2.27"/>
    </reaction>
</comment>
<feature type="compositionally biased region" description="Basic residues" evidence="22">
    <location>
        <begin position="625"/>
        <end position="634"/>
    </location>
</feature>
<feature type="region of interest" description="Disordered" evidence="22">
    <location>
        <begin position="318"/>
        <end position="392"/>
    </location>
</feature>
<feature type="region of interest" description="Disordered" evidence="22">
    <location>
        <begin position="106"/>
        <end position="125"/>
    </location>
</feature>
<feature type="domain" description="RING-type" evidence="23">
    <location>
        <begin position="34"/>
        <end position="73"/>
    </location>
</feature>
<feature type="compositionally biased region" description="Low complexity" evidence="22">
    <location>
        <begin position="464"/>
        <end position="477"/>
    </location>
</feature>
<feature type="compositionally biased region" description="Low complexity" evidence="22">
    <location>
        <begin position="326"/>
        <end position="335"/>
    </location>
</feature>
<evidence type="ECO:0000256" key="16">
    <source>
        <dbReference type="ARBA" id="ARBA00076856"/>
    </source>
</evidence>
<keyword evidence="13" id="KW-0805">Transcription regulation</keyword>
<dbReference type="GO" id="GO:0006513">
    <property type="term" value="P:protein monoubiquitination"/>
    <property type="evidence" value="ECO:0007669"/>
    <property type="project" value="TreeGrafter"/>
</dbReference>
<keyword evidence="26" id="KW-1185">Reference proteome</keyword>
<keyword evidence="14" id="KW-0804">Transcription</keyword>
<organism evidence="25 26">
    <name type="scientific">Electrophorus voltai</name>
    <dbReference type="NCBI Taxonomy" id="2609070"/>
    <lineage>
        <taxon>Eukaryota</taxon>
        <taxon>Metazoa</taxon>
        <taxon>Chordata</taxon>
        <taxon>Craniata</taxon>
        <taxon>Vertebrata</taxon>
        <taxon>Euteleostomi</taxon>
        <taxon>Actinopterygii</taxon>
        <taxon>Neopterygii</taxon>
        <taxon>Teleostei</taxon>
        <taxon>Ostariophysi</taxon>
        <taxon>Gymnotiformes</taxon>
        <taxon>Gymnotoidei</taxon>
        <taxon>Gymnotidae</taxon>
        <taxon>Electrophorus</taxon>
    </lineage>
</organism>
<dbReference type="GO" id="GO:0008630">
    <property type="term" value="P:intrinsic apoptotic signaling pathway in response to DNA damage"/>
    <property type="evidence" value="ECO:0007669"/>
    <property type="project" value="UniProtKB-ARBA"/>
</dbReference>
<dbReference type="Gene3D" id="1.10.533.10">
    <property type="entry name" value="Death Domain, Fas"/>
    <property type="match status" value="2"/>
</dbReference>
<dbReference type="Pfam" id="PF00270">
    <property type="entry name" value="DEAD"/>
    <property type="match status" value="1"/>
</dbReference>
<gene>
    <name evidence="25" type="ORF">P4O66_004009</name>
</gene>
<reference evidence="25" key="1">
    <citation type="submission" date="2023-03" db="EMBL/GenBank/DDBJ databases">
        <title>Electrophorus voltai genome.</title>
        <authorList>
            <person name="Bian C."/>
        </authorList>
    </citation>
    <scope>NUCLEOTIDE SEQUENCE</scope>
    <source>
        <strain evidence="25">CB-2022</strain>
        <tissue evidence="25">Muscle</tissue>
    </source>
</reference>
<dbReference type="InterPro" id="IPR014001">
    <property type="entry name" value="Helicase_ATP-bd"/>
</dbReference>
<keyword evidence="4" id="KW-0597">Phosphoprotein</keyword>
<dbReference type="SMART" id="SM00184">
    <property type="entry name" value="RING"/>
    <property type="match status" value="1"/>
</dbReference>
<dbReference type="GO" id="GO:0005737">
    <property type="term" value="C:cytoplasm"/>
    <property type="evidence" value="ECO:0007669"/>
    <property type="project" value="UniProtKB-ARBA"/>
</dbReference>
<evidence type="ECO:0000256" key="7">
    <source>
        <dbReference type="ARBA" id="ARBA00022723"/>
    </source>
</evidence>
<dbReference type="InterPro" id="IPR027417">
    <property type="entry name" value="P-loop_NTPase"/>
</dbReference>
<dbReference type="CDD" id="cd16574">
    <property type="entry name" value="RING-HC_Topors"/>
    <property type="match status" value="1"/>
</dbReference>
<dbReference type="EMBL" id="JAROKS010000005">
    <property type="protein sequence ID" value="KAK1803278.1"/>
    <property type="molecule type" value="Genomic_DNA"/>
</dbReference>
<feature type="compositionally biased region" description="Basic residues" evidence="22">
    <location>
        <begin position="712"/>
        <end position="721"/>
    </location>
</feature>
<evidence type="ECO:0000256" key="13">
    <source>
        <dbReference type="ARBA" id="ARBA00023015"/>
    </source>
</evidence>
<feature type="compositionally biased region" description="Basic and acidic residues" evidence="22">
    <location>
        <begin position="734"/>
        <end position="749"/>
    </location>
</feature>
<feature type="compositionally biased region" description="Basic and acidic residues" evidence="22">
    <location>
        <begin position="554"/>
        <end position="563"/>
    </location>
</feature>
<evidence type="ECO:0000256" key="18">
    <source>
        <dbReference type="ARBA" id="ARBA00079040"/>
    </source>
</evidence>
<dbReference type="Pfam" id="PF18119">
    <property type="entry name" value="RIG-I_C"/>
    <property type="match status" value="1"/>
</dbReference>
<dbReference type="SUPFAM" id="SSF57850">
    <property type="entry name" value="RING/U-box"/>
    <property type="match status" value="1"/>
</dbReference>
<feature type="compositionally biased region" description="Low complexity" evidence="22">
    <location>
        <begin position="672"/>
        <end position="688"/>
    </location>
</feature>
<dbReference type="SUPFAM" id="SSF52540">
    <property type="entry name" value="P-loop containing nucleoside triphosphate hydrolases"/>
    <property type="match status" value="1"/>
</dbReference>
<keyword evidence="11" id="KW-0832">Ubl conjugation</keyword>
<comment type="caution">
    <text evidence="25">The sequence shown here is derived from an EMBL/GenBank/DDBJ whole genome shotgun (WGS) entry which is preliminary data.</text>
</comment>
<dbReference type="GO" id="GO:0005524">
    <property type="term" value="F:ATP binding"/>
    <property type="evidence" value="ECO:0007669"/>
    <property type="project" value="InterPro"/>
</dbReference>
<keyword evidence="9" id="KW-0833">Ubl conjugation pathway</keyword>
<dbReference type="EC" id="2.3.2.27" evidence="2"/>
<dbReference type="Gene3D" id="3.30.40.10">
    <property type="entry name" value="Zinc/RING finger domain, C3HC4 (zinc finger)"/>
    <property type="match status" value="1"/>
</dbReference>
<evidence type="ECO:0000256" key="1">
    <source>
        <dbReference type="ARBA" id="ARBA00000900"/>
    </source>
</evidence>
<dbReference type="InterPro" id="IPR031964">
    <property type="entry name" value="CARD_dom"/>
</dbReference>
<dbReference type="InterPro" id="IPR058745">
    <property type="entry name" value="PWI_Topors"/>
</dbReference>
<dbReference type="InterPro" id="IPR011029">
    <property type="entry name" value="DEATH-like_dom_sf"/>
</dbReference>
<dbReference type="Gene3D" id="1.20.1320.30">
    <property type="match status" value="1"/>
</dbReference>
<evidence type="ECO:0000313" key="26">
    <source>
        <dbReference type="Proteomes" id="UP001239994"/>
    </source>
</evidence>
<keyword evidence="8 21" id="KW-0863">Zinc-finger</keyword>
<protein>
    <recommendedName>
        <fullName evidence="15">E3 ubiquitin-protein ligase Topors</fullName>
        <ecNumber evidence="2">2.3.2.27</ecNumber>
    </recommendedName>
    <alternativeName>
        <fullName evidence="16">RING-type E3 ubiquitin transferase Topors</fullName>
    </alternativeName>
    <alternativeName>
        <fullName evidence="18">SUMO1-protein E3 ligase Topors</fullName>
    </alternativeName>
    <alternativeName>
        <fullName evidence="17">Topoisomerase I-binding RING finger protein</fullName>
    </alternativeName>
    <alternativeName>
        <fullName evidence="19">Topoisomerase I-binding arginine/serine-rich protein</fullName>
    </alternativeName>
    <alternativeName>
        <fullName evidence="20">Tumor suppressor p53-binding protein 3</fullName>
    </alternativeName>
</protein>
<evidence type="ECO:0000256" key="4">
    <source>
        <dbReference type="ARBA" id="ARBA00022553"/>
    </source>
</evidence>
<dbReference type="GO" id="GO:0032391">
    <property type="term" value="C:photoreceptor connecting cilium"/>
    <property type="evidence" value="ECO:0007669"/>
    <property type="project" value="UniProtKB-ARBA"/>
</dbReference>
<dbReference type="GO" id="GO:0061630">
    <property type="term" value="F:ubiquitin protein ligase activity"/>
    <property type="evidence" value="ECO:0007669"/>
    <property type="project" value="UniProtKB-EC"/>
</dbReference>
<feature type="domain" description="Helicase ATP-binding" evidence="24">
    <location>
        <begin position="1222"/>
        <end position="1383"/>
    </location>
</feature>
<dbReference type="InterPro" id="IPR017907">
    <property type="entry name" value="Znf_RING_CS"/>
</dbReference>
<feature type="region of interest" description="Disordered" evidence="22">
    <location>
        <begin position="429"/>
        <end position="785"/>
    </location>
</feature>
<evidence type="ECO:0000256" key="9">
    <source>
        <dbReference type="ARBA" id="ARBA00022786"/>
    </source>
</evidence>
<evidence type="ECO:0000256" key="10">
    <source>
        <dbReference type="ARBA" id="ARBA00022833"/>
    </source>
</evidence>
<dbReference type="Pfam" id="PF00097">
    <property type="entry name" value="zf-C3HC4"/>
    <property type="match status" value="1"/>
</dbReference>
<evidence type="ECO:0000256" key="15">
    <source>
        <dbReference type="ARBA" id="ARBA00071236"/>
    </source>
</evidence>
<sequence>MAPTKMKLRMRKREGGAKLSQRLVAAEASPDSKCPICLDRFNNVASLDRCLHRFCFRCIHEWSKNKAECPLCKQPFCSIFHSVRAENDFKEFVLAPVENGPAAVAGPPAGQADGGVGDPAGRARRSVRVRERWSRRRSNPAPSAMSSPGVRLESVAGVEQERGVQRVMLRLTERRHSRAAEQSLRRLRDQDVVGFRRALYRTGVRVRARSAWDGGRPQDISAAYLRRNPACLRRLLPWLQRELTVLYGSHGSLVSVVQHVIMTRIAHHDMDGVAIRDELRPFLLARTDHFLHELVNFARSTLSIEAYDQQAVYECTAPSYEEDSTSDSSIIAISEGDGDNDSEGADLVPPVPMATGGESSLSQSAWDDETPGPSYSTLFPSPSQSQAEGAVPAAASVQPDKAGSACGGPCEEEEECMIVGYVKPMAERTPELVQLSSNSEEEEEKEKEGVAPETPAATVTKTESSLSQAQALPSSQSYMSPLSPPSCRYPSPSHSPQHMPVRGSNSEERDAARPADRREHAPRRGCRSSSVSSGLSECTRTSSRSHKRPASVSRHGEPSRQEETSGQSHQSAGRSPTVSVLSDVSSASWEPPRSKKARSVSARERSSQSSVCWDSPARDGERRRARERRPRRRRDGGAQRDRSPSPPHSYSIHSGCRRDSRRRHGHRERCPRSSSPSSSSDSSGSSDSPRPEKPAGKRKYKTRHLEEAAQRQGRRKGRGRERHTASRSPSVEIVFERLPADTRSHADPWRRKRKRRRNRRDAREQSSPAVITIDSDSERDHVTARPGPVDDAPACVMDSQICVPEFLACCVKDCPTPPLAVPSLDSLLGSYGPATPCQLPTGSPECTLNLEFCAVDVVDRDPVDSSPPGTASNLHEDVTVATETLPSDTRLLESILQELEDILPETRPALDGGDDQQMRDTVTHRDQPEAMTQAVHTHHNEAVSAARRRVREQWYADPSVSMYDLEKQNLRLFSSYIVHVLRPSYMKVFLNEYLGKEDVEQILSQESRSVTLAAKMLLEKMMCLEEVGWFQAFLDTLHASEYTGLHAAVNTWDFQEMEALLPLKTLLERVEPSITKNMKPSELLPHMSDCLTQRDCEEIRAVQEQRGCVAASECLVDILKRSDKPNWFKVLKLALDNCNQRLALDLLEPDGNEKCMMECEESSDTMATVCFEYHEDGESDMGLLKSSNDLSLNNLQGNTGVIAGGLPRSTEKKLRDYQRELTTAACNGQNTIICAPTGCGKTIVALMICEDHLKKFPGKAKVVFMATKVEVYDQQVTGVCGDMELCVQTVVESNDIVVLTPQILVNALQRGELLSLQVFTLLILDECHNTTGKHPYNNLMGRYLDAKLGPSAHTLPQVVGLTASVGIGTFKNQLEAENNICQLCANLDARVISTVTKHIDELRSYVHIPDKEFYLVPPQTSNPFIEIITGIMSNIEQLARTVYNIESLSPIQNREYGSQKYEQWIVEVQKRCKLLQLQDPEEEKRMCRALYNYTEHLRVRERESERGERVRERVREKEVERE</sequence>
<evidence type="ECO:0000259" key="24">
    <source>
        <dbReference type="PROSITE" id="PS51192"/>
    </source>
</evidence>
<dbReference type="PROSITE" id="PS51192">
    <property type="entry name" value="HELICASE_ATP_BIND_1"/>
    <property type="match status" value="1"/>
</dbReference>
<dbReference type="InterPro" id="IPR013083">
    <property type="entry name" value="Znf_RING/FYVE/PHD"/>
</dbReference>
<dbReference type="Proteomes" id="UP001239994">
    <property type="component" value="Unassembled WGS sequence"/>
</dbReference>
<dbReference type="InterPro" id="IPR042145">
    <property type="entry name" value="CARD_RIG-I_r2"/>
</dbReference>
<keyword evidence="3" id="KW-1017">Isopeptide bond</keyword>
<evidence type="ECO:0000256" key="11">
    <source>
        <dbReference type="ARBA" id="ARBA00022843"/>
    </source>
</evidence>
<feature type="compositionally biased region" description="Polar residues" evidence="22">
    <location>
        <begin position="373"/>
        <end position="387"/>
    </location>
</feature>
<evidence type="ECO:0000259" key="23">
    <source>
        <dbReference type="PROSITE" id="PS50089"/>
    </source>
</evidence>
<evidence type="ECO:0000256" key="3">
    <source>
        <dbReference type="ARBA" id="ARBA00022499"/>
    </source>
</evidence>
<keyword evidence="10" id="KW-0862">Zinc</keyword>
<proteinExistence type="predicted"/>
<dbReference type="PANTHER" id="PTHR46077:SF1">
    <property type="entry name" value="TOP1 BINDING ARGININE_SERINE RICH PROTEIN, E3 UBIQUITIN LIGASE"/>
    <property type="match status" value="1"/>
</dbReference>
<evidence type="ECO:0000256" key="17">
    <source>
        <dbReference type="ARBA" id="ARBA00076940"/>
    </source>
</evidence>
<dbReference type="InterPro" id="IPR011545">
    <property type="entry name" value="DEAD/DEAH_box_helicase_dom"/>
</dbReference>
<accession>A0AAD8ZPW2</accession>
<dbReference type="Pfam" id="PF16739">
    <property type="entry name" value="CARD_2"/>
    <property type="match status" value="2"/>
</dbReference>
<dbReference type="PROSITE" id="PS50089">
    <property type="entry name" value="ZF_RING_2"/>
    <property type="match status" value="1"/>
</dbReference>
<feature type="compositionally biased region" description="Basic and acidic residues" evidence="22">
    <location>
        <begin position="505"/>
        <end position="519"/>
    </location>
</feature>
<dbReference type="GO" id="GO:0000209">
    <property type="term" value="P:protein polyubiquitination"/>
    <property type="evidence" value="ECO:0007669"/>
    <property type="project" value="TreeGrafter"/>
</dbReference>
<evidence type="ECO:0000256" key="19">
    <source>
        <dbReference type="ARBA" id="ARBA00079184"/>
    </source>
</evidence>
<keyword evidence="5" id="KW-0399">Innate immunity</keyword>
<evidence type="ECO:0000256" key="21">
    <source>
        <dbReference type="PROSITE-ProRule" id="PRU00175"/>
    </source>
</evidence>
<dbReference type="CDD" id="cd08817">
    <property type="entry name" value="CARD_RIG-I_r2"/>
    <property type="match status" value="1"/>
</dbReference>
<feature type="compositionally biased region" description="Polar residues" evidence="22">
    <location>
        <begin position="564"/>
        <end position="588"/>
    </location>
</feature>
<keyword evidence="7" id="KW-0479">Metal-binding</keyword>
<dbReference type="PROSITE" id="PS00518">
    <property type="entry name" value="ZF_RING_1"/>
    <property type="match status" value="1"/>
</dbReference>
<dbReference type="PANTHER" id="PTHR46077">
    <property type="entry name" value="E3 UBIQUITIN-PROTEIN LIGASE TOPORS"/>
    <property type="match status" value="1"/>
</dbReference>
<evidence type="ECO:0000256" key="8">
    <source>
        <dbReference type="ARBA" id="ARBA00022771"/>
    </source>
</evidence>
<evidence type="ECO:0000256" key="5">
    <source>
        <dbReference type="ARBA" id="ARBA00022588"/>
    </source>
</evidence>
<dbReference type="Pfam" id="PF26084">
    <property type="entry name" value="PWI_Topors"/>
    <property type="match status" value="1"/>
</dbReference>
<evidence type="ECO:0000256" key="12">
    <source>
        <dbReference type="ARBA" id="ARBA00022859"/>
    </source>
</evidence>
<feature type="region of interest" description="Disordered" evidence="22">
    <location>
        <begin position="130"/>
        <end position="152"/>
    </location>
</feature>
<dbReference type="InterPro" id="IPR041204">
    <property type="entry name" value="RIG-I-like_C"/>
</dbReference>
<keyword evidence="6" id="KW-0808">Transferase</keyword>
<evidence type="ECO:0000256" key="14">
    <source>
        <dbReference type="ARBA" id="ARBA00023163"/>
    </source>
</evidence>
<feature type="compositionally biased region" description="Basic residues" evidence="22">
    <location>
        <begin position="659"/>
        <end position="669"/>
    </location>
</feature>
<dbReference type="InterPro" id="IPR018957">
    <property type="entry name" value="Znf_C3HC4_RING-type"/>
</dbReference>